<dbReference type="EnsemblMetazoa" id="PPAI008027-RA">
    <property type="protein sequence ID" value="PPAI008027-PA"/>
    <property type="gene ID" value="PPAI008027"/>
</dbReference>
<evidence type="ECO:0000313" key="2">
    <source>
        <dbReference type="Proteomes" id="UP000092462"/>
    </source>
</evidence>
<organism evidence="1 2">
    <name type="scientific">Phlebotomus papatasi</name>
    <name type="common">Sandfly</name>
    <dbReference type="NCBI Taxonomy" id="29031"/>
    <lineage>
        <taxon>Eukaryota</taxon>
        <taxon>Metazoa</taxon>
        <taxon>Ecdysozoa</taxon>
        <taxon>Arthropoda</taxon>
        <taxon>Hexapoda</taxon>
        <taxon>Insecta</taxon>
        <taxon>Pterygota</taxon>
        <taxon>Neoptera</taxon>
        <taxon>Endopterygota</taxon>
        <taxon>Diptera</taxon>
        <taxon>Nematocera</taxon>
        <taxon>Psychodoidea</taxon>
        <taxon>Psychodidae</taxon>
        <taxon>Phlebotomus</taxon>
        <taxon>Phlebotomus</taxon>
    </lineage>
</organism>
<proteinExistence type="predicted"/>
<evidence type="ECO:0008006" key="3">
    <source>
        <dbReference type="Google" id="ProtNLM"/>
    </source>
</evidence>
<evidence type="ECO:0000313" key="1">
    <source>
        <dbReference type="EnsemblMetazoa" id="PPAI008027-PA"/>
    </source>
</evidence>
<dbReference type="Proteomes" id="UP000092462">
    <property type="component" value="Unassembled WGS sequence"/>
</dbReference>
<name>A0A1B0DIP0_PHLPP</name>
<reference evidence="1" key="1">
    <citation type="submission" date="2022-08" db="UniProtKB">
        <authorList>
            <consortium name="EnsemblMetazoa"/>
        </authorList>
    </citation>
    <scope>IDENTIFICATION</scope>
    <source>
        <strain evidence="1">Israel</strain>
    </source>
</reference>
<accession>A0A1B0DIP0</accession>
<dbReference type="VEuPathDB" id="VectorBase:PPAI008027"/>
<dbReference type="PROSITE" id="PS50096">
    <property type="entry name" value="IQ"/>
    <property type="match status" value="1"/>
</dbReference>
<dbReference type="EMBL" id="AJVK01062842">
    <property type="status" value="NOT_ANNOTATED_CDS"/>
    <property type="molecule type" value="Genomic_DNA"/>
</dbReference>
<sequence>MQRGFKRLQAVILSRQMVHEFSRNRQIIVRLQAQCRGFLTRRNIRGKFTEKAKRMQDLMMLRKQEELQFRKLGQAQWHELAEINYRNRVAELSKELALDKEAPTKHPQHSYRDEDNQVVDAVFDFLPETSPEPQPKHPTAFGVSKMLLFFEEKSRNKKIVPPKLLSHPVNYYTYESRL</sequence>
<dbReference type="AlphaFoldDB" id="A0A1B0DIP0"/>
<keyword evidence="2" id="KW-1185">Reference proteome</keyword>
<protein>
    <recommendedName>
        <fullName evidence="3">Myosin motor domain-containing protein</fullName>
    </recommendedName>
</protein>
<dbReference type="VEuPathDB" id="VectorBase:PPAPM1_011913"/>